<accession>A0A2R5GNI9</accession>
<dbReference type="GO" id="GO:0016020">
    <property type="term" value="C:membrane"/>
    <property type="evidence" value="ECO:0007669"/>
    <property type="project" value="InterPro"/>
</dbReference>
<comment type="caution">
    <text evidence="4">The sequence shown here is derived from an EMBL/GenBank/DDBJ whole genome shotgun (WGS) entry which is preliminary data.</text>
</comment>
<dbReference type="PANTHER" id="PTHR31323">
    <property type="entry name" value="MECHANOSENSITIVE ION CHANNEL PROTEIN MSY2"/>
    <property type="match status" value="1"/>
</dbReference>
<feature type="compositionally biased region" description="Polar residues" evidence="1">
    <location>
        <begin position="1"/>
        <end position="30"/>
    </location>
</feature>
<evidence type="ECO:0000256" key="2">
    <source>
        <dbReference type="SAM" id="Phobius"/>
    </source>
</evidence>
<evidence type="ECO:0000259" key="3">
    <source>
        <dbReference type="Pfam" id="PF00924"/>
    </source>
</evidence>
<protein>
    <submittedName>
        <fullName evidence="4">Mechanosensitive ion channel protein 10</fullName>
    </submittedName>
</protein>
<proteinExistence type="predicted"/>
<keyword evidence="2" id="KW-0812">Transmembrane</keyword>
<evidence type="ECO:0000256" key="1">
    <source>
        <dbReference type="SAM" id="MobiDB-lite"/>
    </source>
</evidence>
<dbReference type="OrthoDB" id="544685at2759"/>
<evidence type="ECO:0000313" key="4">
    <source>
        <dbReference type="EMBL" id="GBG32450.1"/>
    </source>
</evidence>
<reference evidence="4 5" key="1">
    <citation type="submission" date="2017-12" db="EMBL/GenBank/DDBJ databases">
        <title>Sequencing, de novo assembly and annotation of complete genome of a new Thraustochytrid species, strain FCC1311.</title>
        <authorList>
            <person name="Sedici K."/>
            <person name="Godart F."/>
            <person name="Aiese Cigliano R."/>
            <person name="Sanseverino W."/>
            <person name="Barakat M."/>
            <person name="Ortet P."/>
            <person name="Marechal E."/>
            <person name="Cagnac O."/>
            <person name="Amato A."/>
        </authorList>
    </citation>
    <scope>NUCLEOTIDE SEQUENCE [LARGE SCALE GENOMIC DNA]</scope>
</reference>
<dbReference type="Pfam" id="PF00924">
    <property type="entry name" value="MS_channel_2nd"/>
    <property type="match status" value="1"/>
</dbReference>
<gene>
    <name evidence="4" type="ORF">FCC1311_086752</name>
</gene>
<dbReference type="GO" id="GO:0006874">
    <property type="term" value="P:intracellular calcium ion homeostasis"/>
    <property type="evidence" value="ECO:0007669"/>
    <property type="project" value="TreeGrafter"/>
</dbReference>
<dbReference type="Proteomes" id="UP000241890">
    <property type="component" value="Unassembled WGS sequence"/>
</dbReference>
<keyword evidence="2" id="KW-0472">Membrane</keyword>
<dbReference type="InterPro" id="IPR006685">
    <property type="entry name" value="MscS_channel_2nd"/>
</dbReference>
<feature type="compositionally biased region" description="Low complexity" evidence="1">
    <location>
        <begin position="31"/>
        <end position="53"/>
    </location>
</feature>
<dbReference type="InParanoid" id="A0A2R5GNI9"/>
<feature type="transmembrane region" description="Helical" evidence="2">
    <location>
        <begin position="636"/>
        <end position="656"/>
    </location>
</feature>
<feature type="transmembrane region" description="Helical" evidence="2">
    <location>
        <begin position="207"/>
        <end position="229"/>
    </location>
</feature>
<sequence>MSTPVSPTGSDAGTVQAPPTASGVSVRSGFTTRTPLSPSTLRSPRQRPRTQSSATWRKSLSSADEALEKALKKPAAATPEEPAPEPDHEVRMLSSHTGRFEDSEFDENERLDKHENLFCGFLRRRPIKSFLFVLGITLMIAGACMKAIDRVDIRQVPEALLFVGSSLAMGIVADVITETFGGLLTAMVGIAGRRHKEAEYQLAVAHFYYRSVISKIDVLIWDLLVIIMFTSFVPRASDSTAIVPTWEQAYYYLIRLLGIWAMVLFARVLTQLFRMYLTQDFGVRSFSSRVKDSLDREILLAKLRMVRPNPNFLSLANRLRVVMDNGYGDPELWQAVVRHVNTHHVDGFEPTSGKHVPVKPGQDPGLSRRARPVAASIFSRLMESIKEQRYDFLHSDENLVDGEHSDSDDDNDPASSEDTVVNAERKATGKSSRADGGIRNMESFRTIRSDEPAETPALDEADEAANDQGDDDEIASELMPPPLDFSDPNTRVDLDDLQGHFDNDEKHGAAVTTKAQSHLRELDEEPPMETLQAIQEEYAQLQDSDKSDSSRRQLLSHMSSRLGNKVFFKDEVLQALKQIDSAYNWEHVWSQHFDPKGSGLLTWPRMRTMVLNFYEQRYNLSLSLQDSNAAIKSMDVTILSILLVIVTLISLTFFTTDIASTLTSFATVVVGYSFIFGNSAMQSFENIIFLFGVHPYDVGDTLLFNNNRYTVSRIRLLTTDFVQADGAMMRLQNSYVATLGPIFNLDTSRNHSIGLDLYFPATDVRESTVKAIRNSLNEFVKANPSSFEGAFFTARNFLHPLEGNGELPGKGTHATHVHFVLWITYAYSFNDAGRIFMDQTQIITHLSETLATLGLSKPIIDDTHHGAQRFGTSSGQQ</sequence>
<feature type="transmembrane region" description="Helical" evidence="2">
    <location>
        <begin position="662"/>
        <end position="681"/>
    </location>
</feature>
<dbReference type="SUPFAM" id="SSF50182">
    <property type="entry name" value="Sm-like ribonucleoproteins"/>
    <property type="match status" value="1"/>
</dbReference>
<keyword evidence="5" id="KW-1185">Reference proteome</keyword>
<dbReference type="PANTHER" id="PTHR31323:SF1">
    <property type="entry name" value="MECHANOSENSITIVE ION CHANNEL PROTEIN"/>
    <property type="match status" value="1"/>
</dbReference>
<feature type="transmembrane region" description="Helical" evidence="2">
    <location>
        <begin position="249"/>
        <end position="269"/>
    </location>
</feature>
<name>A0A2R5GNI9_9STRA</name>
<feature type="domain" description="Mechanosensitive ion channel MscS" evidence="3">
    <location>
        <begin position="688"/>
        <end position="738"/>
    </location>
</feature>
<feature type="region of interest" description="Disordered" evidence="1">
    <location>
        <begin position="1"/>
        <end position="92"/>
    </location>
</feature>
<dbReference type="GO" id="GO:0005262">
    <property type="term" value="F:calcium channel activity"/>
    <property type="evidence" value="ECO:0007669"/>
    <property type="project" value="TreeGrafter"/>
</dbReference>
<feature type="compositionally biased region" description="Acidic residues" evidence="1">
    <location>
        <begin position="457"/>
        <end position="475"/>
    </location>
</feature>
<feature type="transmembrane region" description="Helical" evidence="2">
    <location>
        <begin position="130"/>
        <end position="148"/>
    </location>
</feature>
<feature type="transmembrane region" description="Helical" evidence="2">
    <location>
        <begin position="160"/>
        <end position="186"/>
    </location>
</feature>
<dbReference type="AlphaFoldDB" id="A0A2R5GNI9"/>
<dbReference type="InterPro" id="IPR010920">
    <property type="entry name" value="LSM_dom_sf"/>
</dbReference>
<organism evidence="4 5">
    <name type="scientific">Hondaea fermentalgiana</name>
    <dbReference type="NCBI Taxonomy" id="2315210"/>
    <lineage>
        <taxon>Eukaryota</taxon>
        <taxon>Sar</taxon>
        <taxon>Stramenopiles</taxon>
        <taxon>Bigyra</taxon>
        <taxon>Labyrinthulomycetes</taxon>
        <taxon>Thraustochytrida</taxon>
        <taxon>Thraustochytriidae</taxon>
        <taxon>Hondaea</taxon>
    </lineage>
</organism>
<keyword evidence="2" id="KW-1133">Transmembrane helix</keyword>
<dbReference type="EMBL" id="BEYU01000122">
    <property type="protein sequence ID" value="GBG32450.1"/>
    <property type="molecule type" value="Genomic_DNA"/>
</dbReference>
<evidence type="ECO:0000313" key="5">
    <source>
        <dbReference type="Proteomes" id="UP000241890"/>
    </source>
</evidence>
<feature type="region of interest" description="Disordered" evidence="1">
    <location>
        <begin position="347"/>
        <end position="369"/>
    </location>
</feature>
<feature type="region of interest" description="Disordered" evidence="1">
    <location>
        <begin position="399"/>
        <end position="486"/>
    </location>
</feature>